<dbReference type="InterPro" id="IPR039697">
    <property type="entry name" value="Alcohol_dehydrogenase_Fe"/>
</dbReference>
<protein>
    <submittedName>
        <fullName evidence="4">4-hydroxybutyrate dehydrogenase</fullName>
    </submittedName>
</protein>
<name>A0A923I742_9FIRM</name>
<sequence>MKQFELHPALCRYDSCEQFCRELKIGRGDLILTNEFLYRPFFDGCGSGAQVIFQEKYGGGEPSDEMAEAIWRDVQGDPQRIIGIGGGTVLDLSKLFALETVTPVLDLYDKKIEPRKKRRLVLVPTTCGTGSEVTNISILELKSRSTKLGLAHEALYADEAALVPELLRTLPYRFFATSSIDALIHAVESSVSPRATAYTKLFGYRAIGMILKGYRRIQREGQQVYGELLDDFLTASNFAGCAFSNAGCGAVHAMSYPLSGKYHVAHGEANYALFTGIFRNYMEISAAGRIDELNGLLAAELECPREAVYERLEELLSAVLVRKPLREYGVTLADLDDFTANVMEKQGRITANNFVLLDAARVRKIYGELY</sequence>
<dbReference type="CDD" id="cd14860">
    <property type="entry name" value="4HBD_NAD"/>
    <property type="match status" value="1"/>
</dbReference>
<dbReference type="InterPro" id="IPR056798">
    <property type="entry name" value="ADH_Fe_C"/>
</dbReference>
<evidence type="ECO:0000313" key="4">
    <source>
        <dbReference type="EMBL" id="MBC5581506.1"/>
    </source>
</evidence>
<dbReference type="Pfam" id="PF25137">
    <property type="entry name" value="ADH_Fe_C"/>
    <property type="match status" value="1"/>
</dbReference>
<feature type="domain" description="Fe-containing alcohol dehydrogenase-like C-terminal" evidence="3">
    <location>
        <begin position="176"/>
        <end position="368"/>
    </location>
</feature>
<evidence type="ECO:0000259" key="3">
    <source>
        <dbReference type="Pfam" id="PF25137"/>
    </source>
</evidence>
<dbReference type="EMBL" id="JACONZ010000002">
    <property type="protein sequence ID" value="MBC5581506.1"/>
    <property type="molecule type" value="Genomic_DNA"/>
</dbReference>
<dbReference type="AlphaFoldDB" id="A0A923I742"/>
<dbReference type="GO" id="GO:0004022">
    <property type="term" value="F:alcohol dehydrogenase (NAD+) activity"/>
    <property type="evidence" value="ECO:0007669"/>
    <property type="project" value="TreeGrafter"/>
</dbReference>
<organism evidence="4 5">
    <name type="scientific">Anaerofilum hominis</name>
    <dbReference type="NCBI Taxonomy" id="2763016"/>
    <lineage>
        <taxon>Bacteria</taxon>
        <taxon>Bacillati</taxon>
        <taxon>Bacillota</taxon>
        <taxon>Clostridia</taxon>
        <taxon>Eubacteriales</taxon>
        <taxon>Oscillospiraceae</taxon>
        <taxon>Anaerofilum</taxon>
    </lineage>
</organism>
<dbReference type="InterPro" id="IPR001670">
    <property type="entry name" value="ADH_Fe/GldA"/>
</dbReference>
<gene>
    <name evidence="4" type="ORF">H8S23_08275</name>
</gene>
<dbReference type="SUPFAM" id="SSF56796">
    <property type="entry name" value="Dehydroquinate synthase-like"/>
    <property type="match status" value="1"/>
</dbReference>
<dbReference type="Gene3D" id="3.40.50.1970">
    <property type="match status" value="1"/>
</dbReference>
<evidence type="ECO:0000259" key="2">
    <source>
        <dbReference type="Pfam" id="PF00465"/>
    </source>
</evidence>
<reference evidence="4" key="1">
    <citation type="submission" date="2020-08" db="EMBL/GenBank/DDBJ databases">
        <title>Genome public.</title>
        <authorList>
            <person name="Liu C."/>
            <person name="Sun Q."/>
        </authorList>
    </citation>
    <scope>NUCLEOTIDE SEQUENCE</scope>
    <source>
        <strain evidence="4">BX8</strain>
    </source>
</reference>
<keyword evidence="1" id="KW-0560">Oxidoreductase</keyword>
<keyword evidence="5" id="KW-1185">Reference proteome</keyword>
<dbReference type="PANTHER" id="PTHR11496:SF83">
    <property type="entry name" value="HYDROXYACID-OXOACID TRANSHYDROGENASE, MITOCHONDRIAL"/>
    <property type="match status" value="1"/>
</dbReference>
<dbReference type="GO" id="GO:0046872">
    <property type="term" value="F:metal ion binding"/>
    <property type="evidence" value="ECO:0007669"/>
    <property type="project" value="InterPro"/>
</dbReference>
<comment type="caution">
    <text evidence="4">The sequence shown here is derived from an EMBL/GenBank/DDBJ whole genome shotgun (WGS) entry which is preliminary data.</text>
</comment>
<proteinExistence type="predicted"/>
<evidence type="ECO:0000256" key="1">
    <source>
        <dbReference type="ARBA" id="ARBA00023002"/>
    </source>
</evidence>
<evidence type="ECO:0000313" key="5">
    <source>
        <dbReference type="Proteomes" id="UP000659630"/>
    </source>
</evidence>
<dbReference type="Pfam" id="PF00465">
    <property type="entry name" value="Fe-ADH"/>
    <property type="match status" value="1"/>
</dbReference>
<dbReference type="Gene3D" id="1.20.1090.10">
    <property type="entry name" value="Dehydroquinate synthase-like - alpha domain"/>
    <property type="match status" value="1"/>
</dbReference>
<feature type="domain" description="Alcohol dehydrogenase iron-type/glycerol dehydrogenase GldA" evidence="2">
    <location>
        <begin position="22"/>
        <end position="160"/>
    </location>
</feature>
<dbReference type="InterPro" id="IPR018211">
    <property type="entry name" value="ADH_Fe_CS"/>
</dbReference>
<dbReference type="PROSITE" id="PS00060">
    <property type="entry name" value="ADH_IRON_2"/>
    <property type="match status" value="1"/>
</dbReference>
<dbReference type="PANTHER" id="PTHR11496">
    <property type="entry name" value="ALCOHOL DEHYDROGENASE"/>
    <property type="match status" value="1"/>
</dbReference>
<dbReference type="RefSeq" id="WP_186887850.1">
    <property type="nucleotide sequence ID" value="NZ_JACONZ010000002.1"/>
</dbReference>
<accession>A0A923I742</accession>
<dbReference type="Proteomes" id="UP000659630">
    <property type="component" value="Unassembled WGS sequence"/>
</dbReference>